<dbReference type="AlphaFoldDB" id="A3D9B8"/>
<evidence type="ECO:0008006" key="3">
    <source>
        <dbReference type="Google" id="ProtNLM"/>
    </source>
</evidence>
<organism evidence="1 2">
    <name type="scientific">Shewanella baltica (strain OS155 / ATCC BAA-1091)</name>
    <dbReference type="NCBI Taxonomy" id="325240"/>
    <lineage>
        <taxon>Bacteria</taxon>
        <taxon>Pseudomonadati</taxon>
        <taxon>Pseudomonadota</taxon>
        <taxon>Gammaproteobacteria</taxon>
        <taxon>Alteromonadales</taxon>
        <taxon>Shewanellaceae</taxon>
        <taxon>Shewanella</taxon>
    </lineage>
</organism>
<protein>
    <recommendedName>
        <fullName evidence="3">Transcriptional regulator, LysR family</fullName>
    </recommendedName>
</protein>
<reference evidence="1 2" key="1">
    <citation type="submission" date="2007-02" db="EMBL/GenBank/DDBJ databases">
        <title>Complete sequence of chromosome of Shewanella baltica OS155.</title>
        <authorList>
            <consortium name="US DOE Joint Genome Institute"/>
            <person name="Copeland A."/>
            <person name="Lucas S."/>
            <person name="Lapidus A."/>
            <person name="Barry K."/>
            <person name="Detter J.C."/>
            <person name="Glavina del Rio T."/>
            <person name="Hammon N."/>
            <person name="Israni S."/>
            <person name="Dalin E."/>
            <person name="Tice H."/>
            <person name="Pitluck S."/>
            <person name="Sims D.R."/>
            <person name="Brettin T."/>
            <person name="Bruce D."/>
            <person name="Han C."/>
            <person name="Tapia R."/>
            <person name="Brainard J."/>
            <person name="Schmutz J."/>
            <person name="Larimer F."/>
            <person name="Land M."/>
            <person name="Hauser L."/>
            <person name="Kyrpides N."/>
            <person name="Mikhailova N."/>
            <person name="Brettar I."/>
            <person name="Klappenbach J."/>
            <person name="Konstantinidis K."/>
            <person name="Rodrigues J."/>
            <person name="Tiedje J."/>
            <person name="Richardson P."/>
        </authorList>
    </citation>
    <scope>NUCLEOTIDE SEQUENCE [LARGE SCALE GENOMIC DNA]</scope>
    <source>
        <strain evidence="2">OS155 / ATCC BAA-1091</strain>
    </source>
</reference>
<name>A3D9B8_SHEB5</name>
<proteinExistence type="predicted"/>
<dbReference type="OrthoDB" id="9786526at2"/>
<sequence>MSAVSFCFCASANLAEHKGEVRLALPSDIGRSQIRAWLDVAQDVTEGRLNLVLTDKIAPPIPLQLVYLQTDYPSHKIRRTIAFLVEKLGQFAQDYPLP</sequence>
<dbReference type="HOGENOM" id="CLU_2384524_0_0_6"/>
<dbReference type="RefSeq" id="WP_011847962.1">
    <property type="nucleotide sequence ID" value="NC_009052.1"/>
</dbReference>
<keyword evidence="2" id="KW-1185">Reference proteome</keyword>
<dbReference type="EMBL" id="CP000563">
    <property type="protein sequence ID" value="ABN63331.1"/>
    <property type="molecule type" value="Genomic_DNA"/>
</dbReference>
<accession>A3D9B8</accession>
<dbReference type="Proteomes" id="UP000001557">
    <property type="component" value="Chromosome"/>
</dbReference>
<dbReference type="Gene3D" id="3.40.190.290">
    <property type="match status" value="1"/>
</dbReference>
<evidence type="ECO:0000313" key="2">
    <source>
        <dbReference type="Proteomes" id="UP000001557"/>
    </source>
</evidence>
<evidence type="ECO:0000313" key="1">
    <source>
        <dbReference type="EMBL" id="ABN63331.1"/>
    </source>
</evidence>
<dbReference type="KEGG" id="sbl:Sbal_3860"/>
<gene>
    <name evidence="1" type="ordered locus">Sbal_3860</name>
</gene>